<reference evidence="1 2" key="1">
    <citation type="submission" date="2018-11" db="EMBL/GenBank/DDBJ databases">
        <title>Characterization of surface water Dickeya isolates.</title>
        <authorList>
            <person name="Van Gijsegem F."/>
            <person name="Pedron J."/>
        </authorList>
    </citation>
    <scope>NUCLEOTIDE SEQUENCE [LARGE SCALE GENOMIC DNA]</scope>
    <source>
        <strain evidence="1 2">FVG1-MFV-O17</strain>
    </source>
</reference>
<evidence type="ECO:0000313" key="2">
    <source>
        <dbReference type="Proteomes" id="UP000276061"/>
    </source>
</evidence>
<gene>
    <name evidence="1" type="ORF">EF878_08585</name>
</gene>
<organism evidence="1 2">
    <name type="scientific">Dickeya undicola</name>
    <dbReference type="NCBI Taxonomy" id="1577887"/>
    <lineage>
        <taxon>Bacteria</taxon>
        <taxon>Pseudomonadati</taxon>
        <taxon>Pseudomonadota</taxon>
        <taxon>Gammaproteobacteria</taxon>
        <taxon>Enterobacterales</taxon>
        <taxon>Pectobacteriaceae</taxon>
        <taxon>Dickeya</taxon>
    </lineage>
</organism>
<dbReference type="EMBL" id="RJLR01000016">
    <property type="protein sequence ID" value="RNM06862.1"/>
    <property type="molecule type" value="Genomic_DNA"/>
</dbReference>
<dbReference type="AlphaFoldDB" id="A0A3N0G3U3"/>
<accession>A0A3N0G3U3</accession>
<dbReference type="Proteomes" id="UP000276061">
    <property type="component" value="Unassembled WGS sequence"/>
</dbReference>
<sequence length="305" mass="35237">MLKEIMTKPLLSEGVSLLKKQFHLSKVFKPKNISKFVFLCGANKSLTEISERRKALIEFSNKNLSYTQFFLAEKVFSTLKSEEHKGNILDVEHLISDFSDYIIIILESPSSFSELGAFSNNELRKKLIVINDVKFKKQQSFINLGPIKAIEEAIGKSRVIHYKMSPNGVYERDAIGDTFYSLYQLLKEPLKSKTSSIDISSCDPSKHFDKNVAMFLHDLIYISGPILHKELIEILKIIFGKKNFNKLTHLLAVLTAFDSIERNNSGLYRSKLKTTYYEYRFDIDNIIATFRNYTLKSHPSRIYEY</sequence>
<protein>
    <submittedName>
        <fullName evidence="1">Uncharacterized protein</fullName>
    </submittedName>
</protein>
<proteinExistence type="predicted"/>
<dbReference type="NCBIfam" id="NF038232">
    <property type="entry name" value="STM3845_fam"/>
    <property type="match status" value="1"/>
</dbReference>
<dbReference type="InterPro" id="IPR049725">
    <property type="entry name" value="STM3845-like"/>
</dbReference>
<comment type="caution">
    <text evidence="1">The sequence shown here is derived from an EMBL/GenBank/DDBJ whole genome shotgun (WGS) entry which is preliminary data.</text>
</comment>
<name>A0A3N0G3U3_9GAMM</name>
<evidence type="ECO:0000313" key="1">
    <source>
        <dbReference type="EMBL" id="RNM06862.1"/>
    </source>
</evidence>
<dbReference type="RefSeq" id="WP_123252465.1">
    <property type="nucleotide sequence ID" value="NZ_RJLR01000016.1"/>
</dbReference>
<dbReference type="OrthoDB" id="230260at2"/>